<gene>
    <name evidence="2" type="ORF">RHGRI_022469</name>
</gene>
<keyword evidence="1" id="KW-0732">Signal</keyword>
<proteinExistence type="predicted"/>
<accession>A0AAV6J4H1</accession>
<reference evidence="2" key="1">
    <citation type="submission" date="2020-08" db="EMBL/GenBank/DDBJ databases">
        <title>Plant Genome Project.</title>
        <authorList>
            <person name="Zhang R.-G."/>
        </authorList>
    </citation>
    <scope>NUCLEOTIDE SEQUENCE</scope>
    <source>
        <strain evidence="2">WSP0</strain>
        <tissue evidence="2">Leaf</tissue>
    </source>
</reference>
<organism evidence="2 3">
    <name type="scientific">Rhododendron griersonianum</name>
    <dbReference type="NCBI Taxonomy" id="479676"/>
    <lineage>
        <taxon>Eukaryota</taxon>
        <taxon>Viridiplantae</taxon>
        <taxon>Streptophyta</taxon>
        <taxon>Embryophyta</taxon>
        <taxon>Tracheophyta</taxon>
        <taxon>Spermatophyta</taxon>
        <taxon>Magnoliopsida</taxon>
        <taxon>eudicotyledons</taxon>
        <taxon>Gunneridae</taxon>
        <taxon>Pentapetalae</taxon>
        <taxon>asterids</taxon>
        <taxon>Ericales</taxon>
        <taxon>Ericaceae</taxon>
        <taxon>Ericoideae</taxon>
        <taxon>Rhodoreae</taxon>
        <taxon>Rhododendron</taxon>
    </lineage>
</organism>
<sequence>MLMVLTLLGLGEESLGTTIVRTPFSTWALIWSSFTFSGNSISREKSPLPPPLSATCQTPSLSFPWDSFFPAPSALTTKMFPSSTSTFISSLLGTWNVDLEYVRIGGF</sequence>
<dbReference type="AlphaFoldDB" id="A0AAV6J4H1"/>
<name>A0AAV6J4H1_9ERIC</name>
<evidence type="ECO:0000313" key="3">
    <source>
        <dbReference type="Proteomes" id="UP000823749"/>
    </source>
</evidence>
<evidence type="ECO:0008006" key="4">
    <source>
        <dbReference type="Google" id="ProtNLM"/>
    </source>
</evidence>
<dbReference type="EMBL" id="JACTNZ010000008">
    <property type="protein sequence ID" value="KAG5534350.1"/>
    <property type="molecule type" value="Genomic_DNA"/>
</dbReference>
<keyword evidence="3" id="KW-1185">Reference proteome</keyword>
<comment type="caution">
    <text evidence="2">The sequence shown here is derived from an EMBL/GenBank/DDBJ whole genome shotgun (WGS) entry which is preliminary data.</text>
</comment>
<evidence type="ECO:0000256" key="1">
    <source>
        <dbReference type="SAM" id="SignalP"/>
    </source>
</evidence>
<feature type="chain" id="PRO_5043507227" description="Secreted protein" evidence="1">
    <location>
        <begin position="17"/>
        <end position="107"/>
    </location>
</feature>
<protein>
    <recommendedName>
        <fullName evidence="4">Secreted protein</fullName>
    </recommendedName>
</protein>
<dbReference type="Proteomes" id="UP000823749">
    <property type="component" value="Chromosome 8"/>
</dbReference>
<evidence type="ECO:0000313" key="2">
    <source>
        <dbReference type="EMBL" id="KAG5534350.1"/>
    </source>
</evidence>
<feature type="signal peptide" evidence="1">
    <location>
        <begin position="1"/>
        <end position="16"/>
    </location>
</feature>